<protein>
    <submittedName>
        <fullName evidence="6">TetR/AcrR family transcriptional regulator</fullName>
    </submittedName>
</protein>
<dbReference type="Gene3D" id="1.10.357.10">
    <property type="entry name" value="Tetracycline Repressor, domain 2"/>
    <property type="match status" value="1"/>
</dbReference>
<evidence type="ECO:0000256" key="2">
    <source>
        <dbReference type="ARBA" id="ARBA00023125"/>
    </source>
</evidence>
<dbReference type="InterPro" id="IPR009057">
    <property type="entry name" value="Homeodomain-like_sf"/>
</dbReference>
<proteinExistence type="predicted"/>
<evidence type="ECO:0000313" key="7">
    <source>
        <dbReference type="Proteomes" id="UP001595699"/>
    </source>
</evidence>
<accession>A0ABV7Y3X4</accession>
<dbReference type="Proteomes" id="UP001595699">
    <property type="component" value="Unassembled WGS sequence"/>
</dbReference>
<keyword evidence="1" id="KW-0805">Transcription regulation</keyword>
<feature type="domain" description="HTH tetR-type" evidence="5">
    <location>
        <begin position="13"/>
        <end position="73"/>
    </location>
</feature>
<keyword evidence="3" id="KW-0804">Transcription</keyword>
<organism evidence="6 7">
    <name type="scientific">Tenggerimyces flavus</name>
    <dbReference type="NCBI Taxonomy" id="1708749"/>
    <lineage>
        <taxon>Bacteria</taxon>
        <taxon>Bacillati</taxon>
        <taxon>Actinomycetota</taxon>
        <taxon>Actinomycetes</taxon>
        <taxon>Propionibacteriales</taxon>
        <taxon>Nocardioidaceae</taxon>
        <taxon>Tenggerimyces</taxon>
    </lineage>
</organism>
<feature type="DNA-binding region" description="H-T-H motif" evidence="4">
    <location>
        <begin position="36"/>
        <end position="55"/>
    </location>
</feature>
<name>A0ABV7Y3X4_9ACTN</name>
<dbReference type="EMBL" id="JBHRZH010000001">
    <property type="protein sequence ID" value="MFC3759378.1"/>
    <property type="molecule type" value="Genomic_DNA"/>
</dbReference>
<dbReference type="Gene3D" id="1.10.10.60">
    <property type="entry name" value="Homeodomain-like"/>
    <property type="match status" value="1"/>
</dbReference>
<evidence type="ECO:0000256" key="1">
    <source>
        <dbReference type="ARBA" id="ARBA00023015"/>
    </source>
</evidence>
<evidence type="ECO:0000256" key="4">
    <source>
        <dbReference type="PROSITE-ProRule" id="PRU00335"/>
    </source>
</evidence>
<keyword evidence="2 4" id="KW-0238">DNA-binding</keyword>
<dbReference type="InterPro" id="IPR001647">
    <property type="entry name" value="HTH_TetR"/>
</dbReference>
<gene>
    <name evidence="6" type="ORF">ACFOUW_00870</name>
</gene>
<evidence type="ECO:0000313" key="6">
    <source>
        <dbReference type="EMBL" id="MFC3759378.1"/>
    </source>
</evidence>
<dbReference type="Pfam" id="PF00440">
    <property type="entry name" value="TetR_N"/>
    <property type="match status" value="1"/>
</dbReference>
<evidence type="ECO:0000259" key="5">
    <source>
        <dbReference type="PROSITE" id="PS50977"/>
    </source>
</evidence>
<reference evidence="7" key="1">
    <citation type="journal article" date="2019" name="Int. J. Syst. Evol. Microbiol.">
        <title>The Global Catalogue of Microorganisms (GCM) 10K type strain sequencing project: providing services to taxonomists for standard genome sequencing and annotation.</title>
        <authorList>
            <consortium name="The Broad Institute Genomics Platform"/>
            <consortium name="The Broad Institute Genome Sequencing Center for Infectious Disease"/>
            <person name="Wu L."/>
            <person name="Ma J."/>
        </authorList>
    </citation>
    <scope>NUCLEOTIDE SEQUENCE [LARGE SCALE GENOMIC DNA]</scope>
    <source>
        <strain evidence="7">CGMCC 4.7241</strain>
    </source>
</reference>
<evidence type="ECO:0000256" key="3">
    <source>
        <dbReference type="ARBA" id="ARBA00023163"/>
    </source>
</evidence>
<dbReference type="SUPFAM" id="SSF46689">
    <property type="entry name" value="Homeodomain-like"/>
    <property type="match status" value="1"/>
</dbReference>
<dbReference type="InterPro" id="IPR050109">
    <property type="entry name" value="HTH-type_TetR-like_transc_reg"/>
</dbReference>
<sequence>MQEELSHRERKKVRTRRALVDAALRLFDQQGYERTTVAEIAAAADVSTKTFFNYFRAKDDVLFADTEDRMRMALAVIADRHPDEGVADVLIRLAERSVAWVASPEAGMTLELAPIRTRLILHVPTLQARALHVSYEAQRELAEALHKAFPERLDEIMAASAVAAFFGAAQAPVLLTLQRGDPLDEVWAAARRGLQIAIAGVRATIDAPTKN</sequence>
<keyword evidence="7" id="KW-1185">Reference proteome</keyword>
<dbReference type="RefSeq" id="WP_205122225.1">
    <property type="nucleotide sequence ID" value="NZ_JAFBCM010000001.1"/>
</dbReference>
<dbReference type="PRINTS" id="PR00455">
    <property type="entry name" value="HTHTETR"/>
</dbReference>
<dbReference type="PANTHER" id="PTHR30055:SF234">
    <property type="entry name" value="HTH-TYPE TRANSCRIPTIONAL REGULATOR BETI"/>
    <property type="match status" value="1"/>
</dbReference>
<comment type="caution">
    <text evidence="6">The sequence shown here is derived from an EMBL/GenBank/DDBJ whole genome shotgun (WGS) entry which is preliminary data.</text>
</comment>
<dbReference type="PANTHER" id="PTHR30055">
    <property type="entry name" value="HTH-TYPE TRANSCRIPTIONAL REGULATOR RUTR"/>
    <property type="match status" value="1"/>
</dbReference>
<dbReference type="PROSITE" id="PS50977">
    <property type="entry name" value="HTH_TETR_2"/>
    <property type="match status" value="1"/>
</dbReference>